<sequence>MPAPLVAVALVALGYAALICAHAHVIRRHRVRGAYEPRAALWLARRFGPLPEPADAGERLARSERRATRRLLRGDADPAQYRAAMARLAALESQERPLRAARR</sequence>
<name>A0ABN3FVD7_9ACTN</name>
<evidence type="ECO:0008006" key="3">
    <source>
        <dbReference type="Google" id="ProtNLM"/>
    </source>
</evidence>
<proteinExistence type="predicted"/>
<gene>
    <name evidence="1" type="ORF">GCM10010170_020130</name>
</gene>
<dbReference type="EMBL" id="BAAARV010000018">
    <property type="protein sequence ID" value="GAA2338476.1"/>
    <property type="molecule type" value="Genomic_DNA"/>
</dbReference>
<evidence type="ECO:0000313" key="2">
    <source>
        <dbReference type="Proteomes" id="UP001501444"/>
    </source>
</evidence>
<evidence type="ECO:0000313" key="1">
    <source>
        <dbReference type="EMBL" id="GAA2338476.1"/>
    </source>
</evidence>
<protein>
    <recommendedName>
        <fullName evidence="3">DUF4129 domain-containing protein</fullName>
    </recommendedName>
</protein>
<dbReference type="Proteomes" id="UP001501444">
    <property type="component" value="Unassembled WGS sequence"/>
</dbReference>
<comment type="caution">
    <text evidence="1">The sequence shown here is derived from an EMBL/GenBank/DDBJ whole genome shotgun (WGS) entry which is preliminary data.</text>
</comment>
<dbReference type="RefSeq" id="WP_344612017.1">
    <property type="nucleotide sequence ID" value="NZ_BAAARV010000018.1"/>
</dbReference>
<accession>A0ABN3FVD7</accession>
<reference evidence="1 2" key="1">
    <citation type="journal article" date="2019" name="Int. J. Syst. Evol. Microbiol.">
        <title>The Global Catalogue of Microorganisms (GCM) 10K type strain sequencing project: providing services to taxonomists for standard genome sequencing and annotation.</title>
        <authorList>
            <consortium name="The Broad Institute Genomics Platform"/>
            <consortium name="The Broad Institute Genome Sequencing Center for Infectious Disease"/>
            <person name="Wu L."/>
            <person name="Ma J."/>
        </authorList>
    </citation>
    <scope>NUCLEOTIDE SEQUENCE [LARGE SCALE GENOMIC DNA]</scope>
    <source>
        <strain evidence="1 2">JCM 3272</strain>
    </source>
</reference>
<keyword evidence="2" id="KW-1185">Reference proteome</keyword>
<organism evidence="1 2">
    <name type="scientific">Dactylosporangium salmoneum</name>
    <dbReference type="NCBI Taxonomy" id="53361"/>
    <lineage>
        <taxon>Bacteria</taxon>
        <taxon>Bacillati</taxon>
        <taxon>Actinomycetota</taxon>
        <taxon>Actinomycetes</taxon>
        <taxon>Micromonosporales</taxon>
        <taxon>Micromonosporaceae</taxon>
        <taxon>Dactylosporangium</taxon>
    </lineage>
</organism>